<accession>A0A8X7STK9</accession>
<dbReference type="AlphaFoldDB" id="A0A8X7STK9"/>
<feature type="compositionally biased region" description="Acidic residues" evidence="1">
    <location>
        <begin position="170"/>
        <end position="216"/>
    </location>
</feature>
<comment type="caution">
    <text evidence="3">The sequence shown here is derived from an EMBL/GenBank/DDBJ whole genome shotgun (WGS) entry which is preliminary data.</text>
</comment>
<feature type="region of interest" description="Disordered" evidence="1">
    <location>
        <begin position="152"/>
        <end position="226"/>
    </location>
</feature>
<reference evidence="3" key="1">
    <citation type="submission" date="2016-04" db="EMBL/GenBank/DDBJ databases">
        <authorList>
            <person name="Nguyen H.D."/>
            <person name="Samba Siva P."/>
            <person name="Cullis J."/>
            <person name="Levesque C.A."/>
            <person name="Hambleton S."/>
        </authorList>
    </citation>
    <scope>NUCLEOTIDE SEQUENCE</scope>
    <source>
        <strain evidence="3">DAOMC 236426</strain>
    </source>
</reference>
<name>A0A8X7STK9_9BASI</name>
<organism evidence="3 4">
    <name type="scientific">Tilletia controversa</name>
    <name type="common">dwarf bunt fungus</name>
    <dbReference type="NCBI Taxonomy" id="13291"/>
    <lineage>
        <taxon>Eukaryota</taxon>
        <taxon>Fungi</taxon>
        <taxon>Dikarya</taxon>
        <taxon>Basidiomycota</taxon>
        <taxon>Ustilaginomycotina</taxon>
        <taxon>Exobasidiomycetes</taxon>
        <taxon>Tilletiales</taxon>
        <taxon>Tilletiaceae</taxon>
        <taxon>Tilletia</taxon>
    </lineage>
</organism>
<proteinExistence type="predicted"/>
<protein>
    <recommendedName>
        <fullName evidence="2">DUF6589 domain-containing protein</fullName>
    </recommendedName>
</protein>
<reference evidence="3" key="2">
    <citation type="journal article" date="2019" name="IMA Fungus">
        <title>Genome sequencing and comparison of five Tilletia species to identify candidate genes for the detection of regulated species infecting wheat.</title>
        <authorList>
            <person name="Nguyen H.D.T."/>
            <person name="Sultana T."/>
            <person name="Kesanakurti P."/>
            <person name="Hambleton S."/>
        </authorList>
    </citation>
    <scope>NUCLEOTIDE SEQUENCE</scope>
    <source>
        <strain evidence="3">DAOMC 236426</strain>
    </source>
</reference>
<evidence type="ECO:0000259" key="2">
    <source>
        <dbReference type="Pfam" id="PF20231"/>
    </source>
</evidence>
<dbReference type="EMBL" id="LWDE02001357">
    <property type="protein sequence ID" value="KAE8241353.1"/>
    <property type="molecule type" value="Genomic_DNA"/>
</dbReference>
<keyword evidence="4" id="KW-1185">Reference proteome</keyword>
<evidence type="ECO:0000313" key="4">
    <source>
        <dbReference type="Proteomes" id="UP000077684"/>
    </source>
</evidence>
<dbReference type="Pfam" id="PF20231">
    <property type="entry name" value="DUF6589"/>
    <property type="match status" value="1"/>
</dbReference>
<sequence>MATKLSDDKTRRIDAVLDAMSDNELQLLNFLTEMLMSRSDAANRRVGLWITGTSGSATSTYGPAELVRSLIQYVNSAQAQFNDVIMTYAASVMMNELRNCRRDSFLHTSSATLDSVASGQGQWLALLDHYQERYPTTSTFLRHLIPTSPINHTTTFNGHVDGSGTASDGDAGESEDEHEEEEAHADGEGLEDEEEENDEEEGEGPDQDEDVMDVDDSDHSDLRPMSKAERTMTVVISVLLFSQSRQCNRFQCLNAVFCELSNTSSLIFNFLNRLGVTASQRYAYRAVTSMSTRMVEQAASSARNHDRIPIFVLDNINIYVRPAEQRVQQSPTMHSFTMRTMLELGSEFKPADLTIEDCEALRSADKTALQVKDLEPNESFLHDAALIHISEVLFRHMKLSRRRRKQILSEVHRMRQNHDIDVLTTTQTEIHPLKLVQEDEGNLSGMQQVLHQTMRDVGWNVGDKALPVVGDLLTVNNILSVVAVSEDEPEPINQLKFLAPWAAPWHMLLAWTRLLFRQNYLSGKAGSDFSLDRVREMLNRGKTGLNEKEPQFNEGWALLRHTFEGRLLAAMK</sequence>
<dbReference type="Proteomes" id="UP000077684">
    <property type="component" value="Unassembled WGS sequence"/>
</dbReference>
<feature type="compositionally biased region" description="Basic and acidic residues" evidence="1">
    <location>
        <begin position="217"/>
        <end position="226"/>
    </location>
</feature>
<gene>
    <name evidence="3" type="ORF">A4X06_0g7570</name>
</gene>
<evidence type="ECO:0000256" key="1">
    <source>
        <dbReference type="SAM" id="MobiDB-lite"/>
    </source>
</evidence>
<evidence type="ECO:0000313" key="3">
    <source>
        <dbReference type="EMBL" id="KAE8241353.1"/>
    </source>
</evidence>
<dbReference type="InterPro" id="IPR046496">
    <property type="entry name" value="DUF6589"/>
</dbReference>
<feature type="domain" description="DUF6589" evidence="2">
    <location>
        <begin position="369"/>
        <end position="570"/>
    </location>
</feature>